<dbReference type="InterPro" id="IPR018958">
    <property type="entry name" value="Knr4/Smi1-like_dom"/>
</dbReference>
<feature type="domain" description="Knr4/Smi1-like" evidence="1">
    <location>
        <begin position="43"/>
        <end position="175"/>
    </location>
</feature>
<accession>A0A931DPI2</accession>
<evidence type="ECO:0000259" key="1">
    <source>
        <dbReference type="SMART" id="SM00860"/>
    </source>
</evidence>
<reference evidence="2" key="1">
    <citation type="submission" date="2020-11" db="EMBL/GenBank/DDBJ databases">
        <title>Sequencing the genomes of 1000 actinobacteria strains.</title>
        <authorList>
            <person name="Klenk H.-P."/>
        </authorList>
    </citation>
    <scope>NUCLEOTIDE SEQUENCE</scope>
    <source>
        <strain evidence="2">DSM 43175</strain>
    </source>
</reference>
<dbReference type="InterPro" id="IPR037883">
    <property type="entry name" value="Knr4/Smi1-like_sf"/>
</dbReference>
<keyword evidence="3" id="KW-1185">Reference proteome</keyword>
<gene>
    <name evidence="2" type="ORF">IW256_005790</name>
</gene>
<organism evidence="2 3">
    <name type="scientific">Actinomadura viridis</name>
    <dbReference type="NCBI Taxonomy" id="58110"/>
    <lineage>
        <taxon>Bacteria</taxon>
        <taxon>Bacillati</taxon>
        <taxon>Actinomycetota</taxon>
        <taxon>Actinomycetes</taxon>
        <taxon>Streptosporangiales</taxon>
        <taxon>Thermomonosporaceae</taxon>
        <taxon>Actinomadura</taxon>
    </lineage>
</organism>
<dbReference type="Pfam" id="PF09346">
    <property type="entry name" value="SMI1_KNR4"/>
    <property type="match status" value="1"/>
</dbReference>
<dbReference type="AlphaFoldDB" id="A0A931DPI2"/>
<dbReference type="SMART" id="SM00860">
    <property type="entry name" value="SMI1_KNR4"/>
    <property type="match status" value="1"/>
</dbReference>
<dbReference type="RefSeq" id="WP_197013959.1">
    <property type="nucleotide sequence ID" value="NZ_BAABES010000002.1"/>
</dbReference>
<evidence type="ECO:0000313" key="2">
    <source>
        <dbReference type="EMBL" id="MBG6091677.1"/>
    </source>
</evidence>
<dbReference type="Gene3D" id="3.40.1580.10">
    <property type="entry name" value="SMI1/KNR4-like"/>
    <property type="match status" value="1"/>
</dbReference>
<protein>
    <recommendedName>
        <fullName evidence="1">Knr4/Smi1-like domain-containing protein</fullName>
    </recommendedName>
</protein>
<dbReference type="Proteomes" id="UP000614047">
    <property type="component" value="Unassembled WGS sequence"/>
</dbReference>
<proteinExistence type="predicted"/>
<sequence>MERRQWRPMLERWSEDWISARRSGPGPPLDEEVVRTGWLGFEPATPERIAEAQERLGCTLPPSLREFFLVTDGWRDAGPFVYGLAGTGEIGWLRDLDAHWIDSFGEAYDDGADDEWAVSPLLRRSLQISTDGDLTVLFLDPEDVNEAGEWAAYQLSSWSGMGPERYESFRELMYDLFVSVHRLERPQGTTRRELEAEVEQARLAALHGEVDGPLETFTEAARFGHEQAELMQVQMQIMLGEMHAPSRLAPPAVGREPLTRHPMFERELLPLLLTEQLRSEVGLPVSQNVIRSPDHHKHPPAQMLPLQQMIADYRAKTRRTDFRLDFGEPTFDRAVQTVLGRLRQAPAIRDREGFVQPRPRSIYPFPTVGESMLPVHSVGPAAQEALDQAWQELRAAIPLWRPLSHDHIAPIILRADPLLTLMITPERGREILAIPRSGQ</sequence>
<name>A0A931DPI2_9ACTN</name>
<comment type="caution">
    <text evidence="2">The sequence shown here is derived from an EMBL/GenBank/DDBJ whole genome shotgun (WGS) entry which is preliminary data.</text>
</comment>
<dbReference type="SUPFAM" id="SSF160631">
    <property type="entry name" value="SMI1/KNR4-like"/>
    <property type="match status" value="1"/>
</dbReference>
<dbReference type="EMBL" id="JADOUA010000001">
    <property type="protein sequence ID" value="MBG6091677.1"/>
    <property type="molecule type" value="Genomic_DNA"/>
</dbReference>
<evidence type="ECO:0000313" key="3">
    <source>
        <dbReference type="Proteomes" id="UP000614047"/>
    </source>
</evidence>